<dbReference type="PANTHER" id="PTHR13812:SF19">
    <property type="entry name" value="KETIMINE REDUCTASE MU-CRYSTALLIN"/>
    <property type="match status" value="1"/>
</dbReference>
<dbReference type="GO" id="GO:0016491">
    <property type="term" value="F:oxidoreductase activity"/>
    <property type="evidence" value="ECO:0007669"/>
    <property type="project" value="UniProtKB-ARBA"/>
</dbReference>
<sequence>MKTLVISQREVARLLPMKECTELMAETLRTLSRGDAVLPLRTAMWLPDRSGLLGVMPAFLGKPRSMGLKAVSVMPGNHGTPYDSHQGAVLLFEADHGSLLAVIDGSSVTAIRTAAVSAAATSVLAKAGACDLAILGSGVQATTHLESMSATRTLRRVRVWSRNRAHARLFAERESGRCGCFIEASESAREAVEGADLICTVTASREPVLQGDWIAPGAHVNAVGASFQGARELDTRAVARARLYVDRRESALHESGDFLIPREEGAIGDDHIVGEIGDVLLGKVPGRRSAEEITLFKSLGLGVEDVAAARLIYENALRTGAGTAVELGGQRDPGD</sequence>
<gene>
    <name evidence="2" type="ORF">E6K75_08015</name>
</gene>
<dbReference type="InterPro" id="IPR003462">
    <property type="entry name" value="ODC_Mu_crystall"/>
</dbReference>
<comment type="similarity">
    <text evidence="1">Belongs to the ornithine cyclodeaminase/mu-crystallin family.</text>
</comment>
<evidence type="ECO:0000313" key="3">
    <source>
        <dbReference type="Proteomes" id="UP000320913"/>
    </source>
</evidence>
<protein>
    <submittedName>
        <fullName evidence="2">Ornithine cyclodeaminase family protein</fullName>
    </submittedName>
</protein>
<evidence type="ECO:0000313" key="2">
    <source>
        <dbReference type="EMBL" id="TMQ56710.1"/>
    </source>
</evidence>
<organism evidence="2 3">
    <name type="scientific">Eiseniibacteriota bacterium</name>
    <dbReference type="NCBI Taxonomy" id="2212470"/>
    <lineage>
        <taxon>Bacteria</taxon>
        <taxon>Candidatus Eiseniibacteriota</taxon>
    </lineage>
</organism>
<name>A0A538SZ99_UNCEI</name>
<dbReference type="InterPro" id="IPR036291">
    <property type="entry name" value="NAD(P)-bd_dom_sf"/>
</dbReference>
<comment type="caution">
    <text evidence="2">The sequence shown here is derived from an EMBL/GenBank/DDBJ whole genome shotgun (WGS) entry which is preliminary data.</text>
</comment>
<reference evidence="2 3" key="1">
    <citation type="journal article" date="2019" name="Nat. Microbiol.">
        <title>Mediterranean grassland soil C-N compound turnover is dependent on rainfall and depth, and is mediated by genomically divergent microorganisms.</title>
        <authorList>
            <person name="Diamond S."/>
            <person name="Andeer P.F."/>
            <person name="Li Z."/>
            <person name="Crits-Christoph A."/>
            <person name="Burstein D."/>
            <person name="Anantharaman K."/>
            <person name="Lane K.R."/>
            <person name="Thomas B.C."/>
            <person name="Pan C."/>
            <person name="Northen T.R."/>
            <person name="Banfield J.F."/>
        </authorList>
    </citation>
    <scope>NUCLEOTIDE SEQUENCE [LARGE SCALE GENOMIC DNA]</scope>
    <source>
        <strain evidence="2">WS_5</strain>
    </source>
</reference>
<dbReference type="Gene3D" id="3.40.50.720">
    <property type="entry name" value="NAD(P)-binding Rossmann-like Domain"/>
    <property type="match status" value="1"/>
</dbReference>
<dbReference type="PIRSF" id="PIRSF001439">
    <property type="entry name" value="CryM"/>
    <property type="match status" value="1"/>
</dbReference>
<dbReference type="Gene3D" id="3.30.1780.10">
    <property type="entry name" value="ornithine cyclodeaminase, domain 1"/>
    <property type="match status" value="1"/>
</dbReference>
<dbReference type="EMBL" id="VBOV01000193">
    <property type="protein sequence ID" value="TMQ56710.1"/>
    <property type="molecule type" value="Genomic_DNA"/>
</dbReference>
<dbReference type="GO" id="GO:0005737">
    <property type="term" value="C:cytoplasm"/>
    <property type="evidence" value="ECO:0007669"/>
    <property type="project" value="TreeGrafter"/>
</dbReference>
<dbReference type="InterPro" id="IPR023401">
    <property type="entry name" value="ODC_N"/>
</dbReference>
<dbReference type="Pfam" id="PF02423">
    <property type="entry name" value="OCD_Mu_crystall"/>
    <property type="match status" value="1"/>
</dbReference>
<dbReference type="PANTHER" id="PTHR13812">
    <property type="entry name" value="KETIMINE REDUCTASE MU-CRYSTALLIN"/>
    <property type="match status" value="1"/>
</dbReference>
<dbReference type="GO" id="GO:0019752">
    <property type="term" value="P:carboxylic acid metabolic process"/>
    <property type="evidence" value="ECO:0007669"/>
    <property type="project" value="UniProtKB-ARBA"/>
</dbReference>
<proteinExistence type="inferred from homology"/>
<dbReference type="SUPFAM" id="SSF51735">
    <property type="entry name" value="NAD(P)-binding Rossmann-fold domains"/>
    <property type="match status" value="1"/>
</dbReference>
<dbReference type="AlphaFoldDB" id="A0A538SZ99"/>
<evidence type="ECO:0000256" key="1">
    <source>
        <dbReference type="ARBA" id="ARBA00008903"/>
    </source>
</evidence>
<dbReference type="FunFam" id="3.40.50.720:FF:000311">
    <property type="entry name" value="Ornithine cyclodeaminase"/>
    <property type="match status" value="1"/>
</dbReference>
<accession>A0A538SZ99</accession>
<dbReference type="Proteomes" id="UP000320913">
    <property type="component" value="Unassembled WGS sequence"/>
</dbReference>